<protein>
    <submittedName>
        <fullName evidence="1">Uncharacterized protein</fullName>
    </submittedName>
</protein>
<sequence>MNDLIKSHAKVPGDVGLALRQMKAAPRALQTEDVPERLGERLKAPTAFRKLTEQLRNLNQLEMNTKAEVFQLWGFDKLMFT</sequence>
<dbReference type="AlphaFoldDB" id="A0AA88TME5"/>
<name>A0AA88TME5_9TELE</name>
<organism evidence="1 2">
    <name type="scientific">Cirrhinus molitorella</name>
    <name type="common">mud carp</name>
    <dbReference type="NCBI Taxonomy" id="172907"/>
    <lineage>
        <taxon>Eukaryota</taxon>
        <taxon>Metazoa</taxon>
        <taxon>Chordata</taxon>
        <taxon>Craniata</taxon>
        <taxon>Vertebrata</taxon>
        <taxon>Euteleostomi</taxon>
        <taxon>Actinopterygii</taxon>
        <taxon>Neopterygii</taxon>
        <taxon>Teleostei</taxon>
        <taxon>Ostariophysi</taxon>
        <taxon>Cypriniformes</taxon>
        <taxon>Cyprinidae</taxon>
        <taxon>Labeoninae</taxon>
        <taxon>Labeonini</taxon>
        <taxon>Cirrhinus</taxon>
    </lineage>
</organism>
<dbReference type="EMBL" id="JAUYZG010000022">
    <property type="protein sequence ID" value="KAK2873155.1"/>
    <property type="molecule type" value="Genomic_DNA"/>
</dbReference>
<proteinExistence type="predicted"/>
<gene>
    <name evidence="1" type="ORF">Q8A67_023052</name>
</gene>
<keyword evidence="2" id="KW-1185">Reference proteome</keyword>
<dbReference type="Proteomes" id="UP001187343">
    <property type="component" value="Unassembled WGS sequence"/>
</dbReference>
<evidence type="ECO:0000313" key="2">
    <source>
        <dbReference type="Proteomes" id="UP001187343"/>
    </source>
</evidence>
<comment type="caution">
    <text evidence="1">The sequence shown here is derived from an EMBL/GenBank/DDBJ whole genome shotgun (WGS) entry which is preliminary data.</text>
</comment>
<evidence type="ECO:0000313" key="1">
    <source>
        <dbReference type="EMBL" id="KAK2873155.1"/>
    </source>
</evidence>
<accession>A0AA88TME5</accession>
<reference evidence="1" key="1">
    <citation type="submission" date="2023-08" db="EMBL/GenBank/DDBJ databases">
        <title>Chromosome-level Genome Assembly of mud carp (Cirrhinus molitorella).</title>
        <authorList>
            <person name="Liu H."/>
        </authorList>
    </citation>
    <scope>NUCLEOTIDE SEQUENCE</scope>
    <source>
        <strain evidence="1">Prfri</strain>
        <tissue evidence="1">Muscle</tissue>
    </source>
</reference>